<dbReference type="VEuPathDB" id="FungiDB:MMYC01_210218"/>
<reference evidence="1 3" key="3">
    <citation type="submission" date="2016-01" db="EMBL/GenBank/DDBJ databases">
        <title>Madurella mycetomatis genome sequencing.</title>
        <authorList>
            <person name="Van De Sande W."/>
        </authorList>
    </citation>
    <scope>NUCLEOTIDE SEQUENCE [LARGE SCALE GENOMIC DNA]</scope>
    <source>
        <strain evidence="1">Mm55</strain>
        <strain evidence="3">mm55</strain>
    </source>
</reference>
<name>A0A175VQC1_9PEZI</name>
<gene>
    <name evidence="2" type="ORF">MMYC01_207055</name>
    <name evidence="1" type="ORF">MMYC01_210218</name>
</gene>
<keyword evidence="3" id="KW-1185">Reference proteome</keyword>
<protein>
    <submittedName>
        <fullName evidence="1">Uncharacterized protein</fullName>
    </submittedName>
</protein>
<dbReference type="VEuPathDB" id="FungiDB:MMYC01_207055"/>
<sequence length="132" mass="14242">MIFLALSLLPAAVAQTPIRPSVISYSATDHDFDLPVTLETWDAAFAAVNATGNAAISGRDVRRPFPGITSSDWAYTIAVRDDVPHPSGSGFFTATWLRTKVPGDLVSQSTYAGHEVNFVDQDESWEICRGAV</sequence>
<dbReference type="AlphaFoldDB" id="A0A175VQC1"/>
<accession>A0A175VQC1</accession>
<evidence type="ECO:0000313" key="2">
    <source>
        <dbReference type="EMBL" id="KXX76829.1"/>
    </source>
</evidence>
<reference evidence="1" key="1">
    <citation type="submission" date="2015-06" db="EMBL/GenBank/DDBJ databases">
        <authorList>
            <person name="Hoefler B.C."/>
            <person name="Straight P.D."/>
        </authorList>
    </citation>
    <scope>NUCLEOTIDE SEQUENCE [LARGE SCALE GENOMIC DNA]</scope>
    <source>
        <strain evidence="1">Mm55</strain>
    </source>
</reference>
<evidence type="ECO:0000313" key="3">
    <source>
        <dbReference type="Proteomes" id="UP000078237"/>
    </source>
</evidence>
<proteinExistence type="predicted"/>
<organism evidence="1 3">
    <name type="scientific">Madurella mycetomatis</name>
    <dbReference type="NCBI Taxonomy" id="100816"/>
    <lineage>
        <taxon>Eukaryota</taxon>
        <taxon>Fungi</taxon>
        <taxon>Dikarya</taxon>
        <taxon>Ascomycota</taxon>
        <taxon>Pezizomycotina</taxon>
        <taxon>Sordariomycetes</taxon>
        <taxon>Sordariomycetidae</taxon>
        <taxon>Sordariales</taxon>
        <taxon>Sordariales incertae sedis</taxon>
        <taxon>Madurella</taxon>
    </lineage>
</organism>
<comment type="caution">
    <text evidence="1">The sequence shown here is derived from an EMBL/GenBank/DDBJ whole genome shotgun (WGS) entry which is preliminary data.</text>
</comment>
<dbReference type="Proteomes" id="UP000078237">
    <property type="component" value="Unassembled WGS sequence"/>
</dbReference>
<dbReference type="EMBL" id="LCTW02000464">
    <property type="protein sequence ID" value="KXX73492.1"/>
    <property type="molecule type" value="Genomic_DNA"/>
</dbReference>
<reference evidence="3" key="2">
    <citation type="submission" date="2015-06" db="EMBL/GenBank/DDBJ databases">
        <authorList>
            <person name="van de Sande W.W.J."/>
        </authorList>
    </citation>
    <scope>NUCLEOTIDE SEQUENCE [LARGE SCALE GENOMIC DNA]</scope>
    <source>
        <strain evidence="3">mm55</strain>
    </source>
</reference>
<dbReference type="EMBL" id="LCTW02000191">
    <property type="protein sequence ID" value="KXX76829.1"/>
    <property type="molecule type" value="Genomic_DNA"/>
</dbReference>
<evidence type="ECO:0000313" key="1">
    <source>
        <dbReference type="EMBL" id="KXX73492.1"/>
    </source>
</evidence>